<name>A0A266M0N9_PSEFR</name>
<evidence type="ECO:0000313" key="2">
    <source>
        <dbReference type="EMBL" id="OZY43824.1"/>
    </source>
</evidence>
<dbReference type="Proteomes" id="UP000216113">
    <property type="component" value="Unassembled WGS sequence"/>
</dbReference>
<gene>
    <name evidence="2" type="ORF">CJF43_02280</name>
</gene>
<dbReference type="SUPFAM" id="SSF52540">
    <property type="entry name" value="P-loop containing nucleoside triphosphate hydrolases"/>
    <property type="match status" value="1"/>
</dbReference>
<feature type="transmembrane region" description="Helical" evidence="1">
    <location>
        <begin position="706"/>
        <end position="729"/>
    </location>
</feature>
<feature type="transmembrane region" description="Helical" evidence="1">
    <location>
        <begin position="778"/>
        <end position="796"/>
    </location>
</feature>
<evidence type="ECO:0000313" key="3">
    <source>
        <dbReference type="Proteomes" id="UP000216113"/>
    </source>
</evidence>
<sequence>MKWMYCFTPALRYQTVTRREGRAFADGFFSLAFNLAPWAVGAYVLVSLLQYSVPLLFIYKLSTQVAAQGSADIALTDTAFLALLAISGFLLVVSELNLERYISLRLCREFECLLARKMPSRVEVSMLERVVSRDFGVILDGIGASVNLLAIPIFLLFSILLVLLVFGTTGFWAVAVIGVFLPFSWVLSRLSDRNYQRIMDRAAQRIEQCSAWLRKGPFLKQFADRTALQSIERTLASERCLRNLDTLLRGADSYIIGFGRLIPFVLLGLQGNSESAKVWDGAIFWLSIPLLAAVLALPRSYVSYKAVGRSLEALNSLYQNSSRHPVLRPAADPSRGMIEFDADWPVWPAPLAELIPGPLQSQREDLHALLCAFRLVPELGQDPQQVLQLPIELDGSNLSAGQRLRLQLLRGVFLARAQGGTLSIDHDFPELDAAAALAVKDALERLSWVSFSPSAAKAITQREDSPAQIPERAASTVSDGALSLDRFTLGDLFKYCCWGVLILLVPALMMSYAANLTLPEAGFSPWQILLYAAAGVGAGVAAGLFIESLLRDHFSRLFIAGLRDIRICALADALQVVSRDVTTTFERIAWYAHDIAWIIALLLCNCVVLWMGFGLFGIAVALLFSGLLVVLYRLSINELYRTRVESVKGFDSLLRSAHVAFSISRAGGAAFVRLGDWLALTQRGAIAEGLGHFYTTRMRSVISRTVTAASCTLLSDLVIVLVVLLGSLYRTSDSAFVLAVTALLLVRSDLANVFLAITGFKSQSVSVARLKHFARPKSSVAVAIIGLRLSIAPFVAQRAYRALSLERGRLYSLSGHSGSGKSDYLKGVAGITDVIIEEAFVVQAMTSTCYYLDSNAQALLGVEPVVSNWLDTWLSALPKDRHHLLLLDEPFSALRAEQLAERVQALHRYVERSGHTLVLVDHRCRLEHDISLCELVIADCPVQGNSHG</sequence>
<feature type="transmembrane region" description="Helical" evidence="1">
    <location>
        <begin position="526"/>
        <end position="546"/>
    </location>
</feature>
<feature type="transmembrane region" description="Helical" evidence="1">
    <location>
        <begin position="282"/>
        <end position="302"/>
    </location>
</feature>
<feature type="transmembrane region" description="Helical" evidence="1">
    <location>
        <begin position="735"/>
        <end position="757"/>
    </location>
</feature>
<feature type="transmembrane region" description="Helical" evidence="1">
    <location>
        <begin position="73"/>
        <end position="93"/>
    </location>
</feature>
<keyword evidence="1" id="KW-0812">Transmembrane</keyword>
<reference evidence="2 3" key="1">
    <citation type="submission" date="2017-08" db="EMBL/GenBank/DDBJ databases">
        <title>Genomic and metabolic characterisation of spoilage-associated Pseudomonas species.</title>
        <authorList>
            <person name="Stanborough T."/>
            <person name="Fegan N."/>
            <person name="Powell S.M."/>
            <person name="Singh T."/>
            <person name="Tamplin M.L."/>
            <person name="Chandry P.S."/>
        </authorList>
    </citation>
    <scope>NUCLEOTIDE SEQUENCE [LARGE SCALE GENOMIC DNA]</scope>
    <source>
        <strain evidence="2 3">F1820</strain>
    </source>
</reference>
<feature type="transmembrane region" description="Helical" evidence="1">
    <location>
        <begin position="28"/>
        <end position="53"/>
    </location>
</feature>
<feature type="transmembrane region" description="Helical" evidence="1">
    <location>
        <begin position="616"/>
        <end position="634"/>
    </location>
</feature>
<feature type="transmembrane region" description="Helical" evidence="1">
    <location>
        <begin position="135"/>
        <end position="164"/>
    </location>
</feature>
<keyword evidence="1" id="KW-1133">Transmembrane helix</keyword>
<protein>
    <submittedName>
        <fullName evidence="2">Uncharacterized protein</fullName>
    </submittedName>
</protein>
<dbReference type="RefSeq" id="WP_095027778.1">
    <property type="nucleotide sequence ID" value="NZ_NQKL01000001.1"/>
</dbReference>
<accession>A0A266M0N9</accession>
<dbReference type="AlphaFoldDB" id="A0A266M0N9"/>
<dbReference type="EMBL" id="NQKL01000001">
    <property type="protein sequence ID" value="OZY43824.1"/>
    <property type="molecule type" value="Genomic_DNA"/>
</dbReference>
<dbReference type="Gene3D" id="3.40.50.300">
    <property type="entry name" value="P-loop containing nucleotide triphosphate hydrolases"/>
    <property type="match status" value="1"/>
</dbReference>
<proteinExistence type="predicted"/>
<dbReference type="CDD" id="cd00267">
    <property type="entry name" value="ABC_ATPase"/>
    <property type="match status" value="1"/>
</dbReference>
<organism evidence="2 3">
    <name type="scientific">Pseudomonas fragi</name>
    <dbReference type="NCBI Taxonomy" id="296"/>
    <lineage>
        <taxon>Bacteria</taxon>
        <taxon>Pseudomonadati</taxon>
        <taxon>Pseudomonadota</taxon>
        <taxon>Gammaproteobacteria</taxon>
        <taxon>Pseudomonadales</taxon>
        <taxon>Pseudomonadaceae</taxon>
        <taxon>Pseudomonas</taxon>
    </lineage>
</organism>
<comment type="caution">
    <text evidence="2">The sequence shown here is derived from an EMBL/GenBank/DDBJ whole genome shotgun (WGS) entry which is preliminary data.</text>
</comment>
<feature type="transmembrane region" description="Helical" evidence="1">
    <location>
        <begin position="492"/>
        <end position="514"/>
    </location>
</feature>
<feature type="transmembrane region" description="Helical" evidence="1">
    <location>
        <begin position="170"/>
        <end position="187"/>
    </location>
</feature>
<keyword evidence="1" id="KW-0472">Membrane</keyword>
<dbReference type="InterPro" id="IPR027417">
    <property type="entry name" value="P-loop_NTPase"/>
</dbReference>
<evidence type="ECO:0000256" key="1">
    <source>
        <dbReference type="SAM" id="Phobius"/>
    </source>
</evidence>
<feature type="transmembrane region" description="Helical" evidence="1">
    <location>
        <begin position="588"/>
        <end position="610"/>
    </location>
</feature>
<feature type="transmembrane region" description="Helical" evidence="1">
    <location>
        <begin position="251"/>
        <end position="270"/>
    </location>
</feature>